<proteinExistence type="predicted"/>
<reference evidence="5 6" key="1">
    <citation type="submission" date="2013-07" db="EMBL/GenBank/DDBJ databases">
        <authorList>
            <consortium name="DOE Joint Genome Institute"/>
            <person name="Reeve W."/>
            <person name="Huntemann M."/>
            <person name="Han J."/>
            <person name="Chen A."/>
            <person name="Kyrpides N."/>
            <person name="Mavromatis K."/>
            <person name="Markowitz V."/>
            <person name="Palaniappan K."/>
            <person name="Ivanova N."/>
            <person name="Schaumberg A."/>
            <person name="Pati A."/>
            <person name="Liolios K."/>
            <person name="Nordberg H.P."/>
            <person name="Cantor M.N."/>
            <person name="Hua S.X."/>
            <person name="Woyke T."/>
        </authorList>
    </citation>
    <scope>NUCLEOTIDE SEQUENCE [LARGE SCALE GENOMIC DNA]</scope>
    <source>
        <strain evidence="5 6">DSM 43889</strain>
    </source>
</reference>
<evidence type="ECO:0000256" key="1">
    <source>
        <dbReference type="ARBA" id="ARBA00023125"/>
    </source>
</evidence>
<dbReference type="Pfam" id="PF00440">
    <property type="entry name" value="TetR_N"/>
    <property type="match status" value="1"/>
</dbReference>
<dbReference type="Gene3D" id="1.10.357.10">
    <property type="entry name" value="Tetracycline Repressor, domain 2"/>
    <property type="match status" value="1"/>
</dbReference>
<sequence>MLMLVNTLVYPGRVDHDDSEAERRTPPPARRASSRREAILAAAAPLFAERGFLGVSMEDLGKAVGVSGPALYRHFRNKESVLSEMLLDISHRLLDEGRRRVAGATSPQDALTTLLTWHVEFALAQPALIRVHDRELHSVPAADRRRIRAAQRRYVEEWVDVLTRLAPGAPSERLRAATHAVFGLLNSTPHSANGVDTTTMALLLRRMAEAALAEAIATGGEAS</sequence>
<comment type="caution">
    <text evidence="5">The sequence shown here is derived from an EMBL/GenBank/DDBJ whole genome shotgun (WGS) entry which is preliminary data.</text>
</comment>
<dbReference type="SUPFAM" id="SSF48498">
    <property type="entry name" value="Tetracyclin repressor-like, C-terminal domain"/>
    <property type="match status" value="1"/>
</dbReference>
<evidence type="ECO:0000313" key="5">
    <source>
        <dbReference type="EMBL" id="MCP2333784.1"/>
    </source>
</evidence>
<feature type="region of interest" description="Disordered" evidence="3">
    <location>
        <begin position="15"/>
        <end position="35"/>
    </location>
</feature>
<dbReference type="InterPro" id="IPR050109">
    <property type="entry name" value="HTH-type_TetR-like_transc_reg"/>
</dbReference>
<name>A0ABT1JNE3_ACTCY</name>
<dbReference type="PROSITE" id="PS50977">
    <property type="entry name" value="HTH_TETR_2"/>
    <property type="match status" value="1"/>
</dbReference>
<feature type="domain" description="HTH tetR-type" evidence="4">
    <location>
        <begin position="33"/>
        <end position="93"/>
    </location>
</feature>
<dbReference type="PANTHER" id="PTHR30055:SF237">
    <property type="entry name" value="TRANSCRIPTIONAL REPRESSOR MCE3R"/>
    <property type="match status" value="1"/>
</dbReference>
<evidence type="ECO:0000256" key="3">
    <source>
        <dbReference type="SAM" id="MobiDB-lite"/>
    </source>
</evidence>
<dbReference type="InterPro" id="IPR036271">
    <property type="entry name" value="Tet_transcr_reg_TetR-rel_C_sf"/>
</dbReference>
<dbReference type="PROSITE" id="PS01081">
    <property type="entry name" value="HTH_TETR_1"/>
    <property type="match status" value="1"/>
</dbReference>
<dbReference type="InterPro" id="IPR001647">
    <property type="entry name" value="HTH_TetR"/>
</dbReference>
<feature type="DNA-binding region" description="H-T-H motif" evidence="2">
    <location>
        <begin position="56"/>
        <end position="75"/>
    </location>
</feature>
<evidence type="ECO:0000259" key="4">
    <source>
        <dbReference type="PROSITE" id="PS50977"/>
    </source>
</evidence>
<dbReference type="Pfam" id="PF17932">
    <property type="entry name" value="TetR_C_24"/>
    <property type="match status" value="1"/>
</dbReference>
<dbReference type="InterPro" id="IPR023772">
    <property type="entry name" value="DNA-bd_HTH_TetR-type_CS"/>
</dbReference>
<evidence type="ECO:0000313" key="6">
    <source>
        <dbReference type="Proteomes" id="UP000791080"/>
    </source>
</evidence>
<dbReference type="InterPro" id="IPR009057">
    <property type="entry name" value="Homeodomain-like_sf"/>
</dbReference>
<dbReference type="PRINTS" id="PR00455">
    <property type="entry name" value="HTHTETR"/>
</dbReference>
<accession>A0ABT1JNE3</accession>
<dbReference type="Proteomes" id="UP000791080">
    <property type="component" value="Unassembled WGS sequence"/>
</dbReference>
<dbReference type="Gene3D" id="1.10.10.60">
    <property type="entry name" value="Homeodomain-like"/>
    <property type="match status" value="1"/>
</dbReference>
<dbReference type="PANTHER" id="PTHR30055">
    <property type="entry name" value="HTH-TYPE TRANSCRIPTIONAL REGULATOR RUTR"/>
    <property type="match status" value="1"/>
</dbReference>
<keyword evidence="1 2" id="KW-0238">DNA-binding</keyword>
<feature type="compositionally biased region" description="Basic and acidic residues" evidence="3">
    <location>
        <begin position="15"/>
        <end position="25"/>
    </location>
</feature>
<gene>
    <name evidence="5" type="ORF">G443_004054</name>
</gene>
<reference evidence="5 6" key="2">
    <citation type="submission" date="2022-06" db="EMBL/GenBank/DDBJ databases">
        <title>Genomic Encyclopedia of Type Strains, Phase I: the one thousand microbial genomes (KMG-I) project.</title>
        <authorList>
            <person name="Kyrpides N."/>
        </authorList>
    </citation>
    <scope>NUCLEOTIDE SEQUENCE [LARGE SCALE GENOMIC DNA]</scope>
    <source>
        <strain evidence="5 6">DSM 43889</strain>
    </source>
</reference>
<dbReference type="InterPro" id="IPR041490">
    <property type="entry name" value="KstR2_TetR_C"/>
</dbReference>
<dbReference type="SUPFAM" id="SSF46689">
    <property type="entry name" value="Homeodomain-like"/>
    <property type="match status" value="1"/>
</dbReference>
<keyword evidence="6" id="KW-1185">Reference proteome</keyword>
<dbReference type="EMBL" id="AUBJ02000001">
    <property type="protein sequence ID" value="MCP2333784.1"/>
    <property type="molecule type" value="Genomic_DNA"/>
</dbReference>
<evidence type="ECO:0000256" key="2">
    <source>
        <dbReference type="PROSITE-ProRule" id="PRU00335"/>
    </source>
</evidence>
<organism evidence="5 6">
    <name type="scientific">Actinoalloteichus caeruleus DSM 43889</name>
    <dbReference type="NCBI Taxonomy" id="1120930"/>
    <lineage>
        <taxon>Bacteria</taxon>
        <taxon>Bacillati</taxon>
        <taxon>Actinomycetota</taxon>
        <taxon>Actinomycetes</taxon>
        <taxon>Pseudonocardiales</taxon>
        <taxon>Pseudonocardiaceae</taxon>
        <taxon>Actinoalloteichus</taxon>
        <taxon>Actinoalloteichus cyanogriseus</taxon>
    </lineage>
</organism>
<protein>
    <submittedName>
        <fullName evidence="5">Transcriptional regulator, TetR family</fullName>
    </submittedName>
</protein>